<dbReference type="EMBL" id="AP028914">
    <property type="protein sequence ID" value="BES95409.1"/>
    <property type="molecule type" value="Genomic_DNA"/>
</dbReference>
<evidence type="ECO:0000256" key="1">
    <source>
        <dbReference type="SAM" id="SignalP"/>
    </source>
</evidence>
<reference evidence="2 3" key="1">
    <citation type="submission" date="2023-09" db="EMBL/GenBank/DDBJ databases">
        <title>Nesidiocoris tenuis whole genome shotgun sequence.</title>
        <authorList>
            <person name="Shibata T."/>
            <person name="Shimoda M."/>
            <person name="Kobayashi T."/>
            <person name="Uehara T."/>
        </authorList>
    </citation>
    <scope>NUCLEOTIDE SEQUENCE [LARGE SCALE GENOMIC DNA]</scope>
    <source>
        <strain evidence="2 3">Japan</strain>
    </source>
</reference>
<feature type="chain" id="PRO_5045594145" evidence="1">
    <location>
        <begin position="31"/>
        <end position="110"/>
    </location>
</feature>
<name>A0ABN7AT81_9HEMI</name>
<evidence type="ECO:0000313" key="3">
    <source>
        <dbReference type="Proteomes" id="UP001307889"/>
    </source>
</evidence>
<keyword evidence="3" id="KW-1185">Reference proteome</keyword>
<dbReference type="Proteomes" id="UP001307889">
    <property type="component" value="Chromosome 6"/>
</dbReference>
<feature type="signal peptide" evidence="1">
    <location>
        <begin position="1"/>
        <end position="30"/>
    </location>
</feature>
<protein>
    <submittedName>
        <fullName evidence="2">Uncharacterized protein</fullName>
    </submittedName>
</protein>
<organism evidence="2 3">
    <name type="scientific">Nesidiocoris tenuis</name>
    <dbReference type="NCBI Taxonomy" id="355587"/>
    <lineage>
        <taxon>Eukaryota</taxon>
        <taxon>Metazoa</taxon>
        <taxon>Ecdysozoa</taxon>
        <taxon>Arthropoda</taxon>
        <taxon>Hexapoda</taxon>
        <taxon>Insecta</taxon>
        <taxon>Pterygota</taxon>
        <taxon>Neoptera</taxon>
        <taxon>Paraneoptera</taxon>
        <taxon>Hemiptera</taxon>
        <taxon>Heteroptera</taxon>
        <taxon>Panheteroptera</taxon>
        <taxon>Cimicomorpha</taxon>
        <taxon>Miridae</taxon>
        <taxon>Dicyphina</taxon>
        <taxon>Nesidiocoris</taxon>
    </lineage>
</organism>
<keyword evidence="1" id="KW-0732">Signal</keyword>
<evidence type="ECO:0000313" key="2">
    <source>
        <dbReference type="EMBL" id="BES95409.1"/>
    </source>
</evidence>
<proteinExistence type="predicted"/>
<gene>
    <name evidence="2" type="ORF">NTJ_08219</name>
</gene>
<sequence length="110" mass="11971">MANPSSTVGSLTLSQLEILVSLAIAGIVSSSFHVPSSIRMSGCFLARCFLGIHSFQLNLLHRSENCSLQVSRIIRTGISHRFEPSSYQLDGSYNVLLYLASTSATLVAHW</sequence>
<accession>A0ABN7AT81</accession>